<comment type="caution">
    <text evidence="5">The sequence shown here is derived from an EMBL/GenBank/DDBJ whole genome shotgun (WGS) entry which is preliminary data.</text>
</comment>
<dbReference type="NCBIfam" id="TIGR00254">
    <property type="entry name" value="GGDEF"/>
    <property type="match status" value="1"/>
</dbReference>
<dbReference type="GO" id="GO:0052621">
    <property type="term" value="F:diguanylate cyclase activity"/>
    <property type="evidence" value="ECO:0007669"/>
    <property type="project" value="UniProtKB-EC"/>
</dbReference>
<evidence type="ECO:0000313" key="5">
    <source>
        <dbReference type="EMBL" id="NDY57130.1"/>
    </source>
</evidence>
<dbReference type="InterPro" id="IPR043128">
    <property type="entry name" value="Rev_trsase/Diguanyl_cyclase"/>
</dbReference>
<dbReference type="CDD" id="cd01949">
    <property type="entry name" value="GGDEF"/>
    <property type="match status" value="1"/>
</dbReference>
<keyword evidence="6" id="KW-1185">Reference proteome</keyword>
<evidence type="ECO:0000256" key="3">
    <source>
        <dbReference type="SAM" id="Phobius"/>
    </source>
</evidence>
<comment type="catalytic activity">
    <reaction evidence="2">
        <text>2 GTP = 3',3'-c-di-GMP + 2 diphosphate</text>
        <dbReference type="Rhea" id="RHEA:24898"/>
        <dbReference type="ChEBI" id="CHEBI:33019"/>
        <dbReference type="ChEBI" id="CHEBI:37565"/>
        <dbReference type="ChEBI" id="CHEBI:58805"/>
        <dbReference type="EC" id="2.7.7.65"/>
    </reaction>
</comment>
<name>A0A7K3NLQ6_9BACT</name>
<dbReference type="InterPro" id="IPR050469">
    <property type="entry name" value="Diguanylate_Cyclase"/>
</dbReference>
<proteinExistence type="predicted"/>
<dbReference type="Gene3D" id="3.30.70.270">
    <property type="match status" value="1"/>
</dbReference>
<dbReference type="Proteomes" id="UP000469724">
    <property type="component" value="Unassembled WGS sequence"/>
</dbReference>
<reference evidence="5 6" key="1">
    <citation type="submission" date="2020-02" db="EMBL/GenBank/DDBJ databases">
        <title>Comparative genomics of sulfur disproportionating microorganisms.</title>
        <authorList>
            <person name="Ward L.M."/>
            <person name="Bertran E."/>
            <person name="Johnston D.T."/>
        </authorList>
    </citation>
    <scope>NUCLEOTIDE SEQUENCE [LARGE SCALE GENOMIC DNA]</scope>
    <source>
        <strain evidence="5 6">DSM 3696</strain>
    </source>
</reference>
<dbReference type="PANTHER" id="PTHR45138:SF9">
    <property type="entry name" value="DIGUANYLATE CYCLASE DGCM-RELATED"/>
    <property type="match status" value="1"/>
</dbReference>
<dbReference type="InterPro" id="IPR029787">
    <property type="entry name" value="Nucleotide_cyclase"/>
</dbReference>
<gene>
    <name evidence="5" type="ORF">G3N56_10295</name>
</gene>
<keyword evidence="3" id="KW-1133">Transmembrane helix</keyword>
<protein>
    <recommendedName>
        <fullName evidence="1">diguanylate cyclase</fullName>
        <ecNumber evidence="1">2.7.7.65</ecNumber>
    </recommendedName>
</protein>
<dbReference type="AlphaFoldDB" id="A0A7K3NLQ6"/>
<dbReference type="EMBL" id="JAAGRQ010000037">
    <property type="protein sequence ID" value="NDY57130.1"/>
    <property type="molecule type" value="Genomic_DNA"/>
</dbReference>
<organism evidence="5 6">
    <name type="scientific">Desulfolutivibrio sulfodismutans</name>
    <dbReference type="NCBI Taxonomy" id="63561"/>
    <lineage>
        <taxon>Bacteria</taxon>
        <taxon>Pseudomonadati</taxon>
        <taxon>Thermodesulfobacteriota</taxon>
        <taxon>Desulfovibrionia</taxon>
        <taxon>Desulfovibrionales</taxon>
        <taxon>Desulfovibrionaceae</taxon>
        <taxon>Desulfolutivibrio</taxon>
    </lineage>
</organism>
<dbReference type="PROSITE" id="PS50887">
    <property type="entry name" value="GGDEF"/>
    <property type="match status" value="1"/>
</dbReference>
<evidence type="ECO:0000256" key="2">
    <source>
        <dbReference type="ARBA" id="ARBA00034247"/>
    </source>
</evidence>
<dbReference type="SMART" id="SM00267">
    <property type="entry name" value="GGDEF"/>
    <property type="match status" value="1"/>
</dbReference>
<dbReference type="RefSeq" id="WP_163302176.1">
    <property type="nucleotide sequence ID" value="NZ_JAAGRQ010000037.1"/>
</dbReference>
<dbReference type="SUPFAM" id="SSF55073">
    <property type="entry name" value="Nucleotide cyclase"/>
    <property type="match status" value="1"/>
</dbReference>
<keyword evidence="3" id="KW-0472">Membrane</keyword>
<dbReference type="Pfam" id="PF08376">
    <property type="entry name" value="NIT"/>
    <property type="match status" value="1"/>
</dbReference>
<dbReference type="InterPro" id="IPR013587">
    <property type="entry name" value="Nitrate/nitrite_sensing"/>
</dbReference>
<keyword evidence="3" id="KW-0812">Transmembrane</keyword>
<evidence type="ECO:0000313" key="6">
    <source>
        <dbReference type="Proteomes" id="UP000469724"/>
    </source>
</evidence>
<dbReference type="InterPro" id="IPR000160">
    <property type="entry name" value="GGDEF_dom"/>
</dbReference>
<accession>A0A7K3NLQ6</accession>
<dbReference type="FunFam" id="3.30.70.270:FF:000001">
    <property type="entry name" value="Diguanylate cyclase domain protein"/>
    <property type="match status" value="1"/>
</dbReference>
<dbReference type="PANTHER" id="PTHR45138">
    <property type="entry name" value="REGULATORY COMPONENTS OF SENSORY TRANSDUCTION SYSTEM"/>
    <property type="match status" value="1"/>
</dbReference>
<evidence type="ECO:0000256" key="1">
    <source>
        <dbReference type="ARBA" id="ARBA00012528"/>
    </source>
</evidence>
<dbReference type="Pfam" id="PF00990">
    <property type="entry name" value="GGDEF"/>
    <property type="match status" value="1"/>
</dbReference>
<feature type="domain" description="GGDEF" evidence="4">
    <location>
        <begin position="379"/>
        <end position="508"/>
    </location>
</feature>
<sequence length="510" mass="57739">MAAVAVAVASFSWGKYSERQTLLEEYNVFRLSTKAIHMLQKERGLTVKSLFRPTPSNINELQLWRAETSAAILKLSNTSLSREISGRQIRLRGLSDSNAISLEDCFLEYSDIIYEIIATYSSDKSYEHIQHDHLFLSLMNLLMAREHLGKIRARISMSAMNNFLDGESQFYVKEKFGFYKISKEEFLKSLKGKYPGYVGIVADDEKVKKTEAAISLYLDGRQQEFDYDSWFGMSTGAMDVYYSVEGTLADTYGQYLKYEKRKAQLTGLLILCVTALVLLVSGLFVGRFIKSFSARVENIDDKMRFILRTNDYKIEITDQSHDEISGISNSLNSLLKFTNQLLEEKEKMASTDRLTGVYNRTKFVDIFNSEFQRFSRYKTPFSVIMMDIDHFKIVNDTYGHNVGDDVLVEVASMASKIIRATDILVRWGGEEFVVLAPSSELHSAVALAEKLRSVIAGHSFPSGLKVTMSFGVAEIDESDSLKTIMARADAALYESKRTGRNKVCTFSAIK</sequence>
<feature type="transmembrane region" description="Helical" evidence="3">
    <location>
        <begin position="265"/>
        <end position="285"/>
    </location>
</feature>
<dbReference type="EC" id="2.7.7.65" evidence="1"/>
<evidence type="ECO:0000259" key="4">
    <source>
        <dbReference type="PROSITE" id="PS50887"/>
    </source>
</evidence>